<dbReference type="Pfam" id="PF00126">
    <property type="entry name" value="HTH_1"/>
    <property type="match status" value="1"/>
</dbReference>
<accession>A0ABX8J476</accession>
<dbReference type="RefSeq" id="WP_216798583.1">
    <property type="nucleotide sequence ID" value="NZ_CP076723.1"/>
</dbReference>
<protein>
    <submittedName>
        <fullName evidence="6">LysR family transcriptional regulator</fullName>
    </submittedName>
</protein>
<dbReference type="InterPro" id="IPR005119">
    <property type="entry name" value="LysR_subst-bd"/>
</dbReference>
<dbReference type="PANTHER" id="PTHR30126">
    <property type="entry name" value="HTH-TYPE TRANSCRIPTIONAL REGULATOR"/>
    <property type="match status" value="1"/>
</dbReference>
<dbReference type="Pfam" id="PF03466">
    <property type="entry name" value="LysR_substrate"/>
    <property type="match status" value="1"/>
</dbReference>
<dbReference type="PANTHER" id="PTHR30126:SF91">
    <property type="entry name" value="LYSR FAMILY TRANSCRIPTIONAL REGULATOR"/>
    <property type="match status" value="1"/>
</dbReference>
<feature type="domain" description="HTH lysR-type" evidence="5">
    <location>
        <begin position="1"/>
        <end position="58"/>
    </location>
</feature>
<organism evidence="6 7">
    <name type="scientific">Geomonas oryzisoli</name>
    <dbReference type="NCBI Taxonomy" id="2847992"/>
    <lineage>
        <taxon>Bacteria</taxon>
        <taxon>Pseudomonadati</taxon>
        <taxon>Thermodesulfobacteriota</taxon>
        <taxon>Desulfuromonadia</taxon>
        <taxon>Geobacterales</taxon>
        <taxon>Geobacteraceae</taxon>
        <taxon>Geomonas</taxon>
    </lineage>
</organism>
<dbReference type="PROSITE" id="PS50931">
    <property type="entry name" value="HTH_LYSR"/>
    <property type="match status" value="1"/>
</dbReference>
<sequence>MQTEYLKTLVVLGQVGSFSKAASDLSITQSAVSQRIKYLEDHYGCQMVDRSGKLLLLTDAGRLVVQRAEQILLLEAQLANDLKLRGEKTRLAICCTPTFGVGFLPQVMEKFMARKDDNVDLRFMFHSLDRAVKELQENEFDLAVIEHCETMEVPGFDVVELPSDRLVFVSAPSLGLPTGEVELDQLFENCLIARKPDCTSRRLLDLNLSRSGRSVDDFKAVVVVDDLRLALETVLAGGGISFVSRSIAAKELEAGQLQEHVVAGFEQSRRRSVVVKSERRQDPAVVEFMECIYAGFLSGETC</sequence>
<evidence type="ECO:0000256" key="4">
    <source>
        <dbReference type="ARBA" id="ARBA00023163"/>
    </source>
</evidence>
<gene>
    <name evidence="6" type="ORF">KP004_10940</name>
</gene>
<evidence type="ECO:0000256" key="2">
    <source>
        <dbReference type="ARBA" id="ARBA00023015"/>
    </source>
</evidence>
<evidence type="ECO:0000259" key="5">
    <source>
        <dbReference type="PROSITE" id="PS50931"/>
    </source>
</evidence>
<keyword evidence="4" id="KW-0804">Transcription</keyword>
<dbReference type="NCBIfam" id="NF041036">
    <property type="entry name" value="decaheme_TF"/>
    <property type="match status" value="1"/>
</dbReference>
<evidence type="ECO:0000313" key="7">
    <source>
        <dbReference type="Proteomes" id="UP000683557"/>
    </source>
</evidence>
<dbReference type="CDD" id="cd05466">
    <property type="entry name" value="PBP2_LTTR_substrate"/>
    <property type="match status" value="1"/>
</dbReference>
<evidence type="ECO:0000313" key="6">
    <source>
        <dbReference type="EMBL" id="QWV91747.1"/>
    </source>
</evidence>
<dbReference type="Proteomes" id="UP000683557">
    <property type="component" value="Chromosome"/>
</dbReference>
<dbReference type="InterPro" id="IPR000847">
    <property type="entry name" value="LysR_HTH_N"/>
</dbReference>
<keyword evidence="7" id="KW-1185">Reference proteome</keyword>
<keyword evidence="2" id="KW-0805">Transcription regulation</keyword>
<comment type="similarity">
    <text evidence="1">Belongs to the LysR transcriptional regulatory family.</text>
</comment>
<evidence type="ECO:0000256" key="3">
    <source>
        <dbReference type="ARBA" id="ARBA00023125"/>
    </source>
</evidence>
<proteinExistence type="inferred from homology"/>
<keyword evidence="3" id="KW-0238">DNA-binding</keyword>
<reference evidence="6 7" key="1">
    <citation type="submission" date="2021-06" db="EMBL/GenBank/DDBJ databases">
        <title>Gemonas diversity in paddy soil.</title>
        <authorList>
            <person name="Liu G."/>
        </authorList>
    </citation>
    <scope>NUCLEOTIDE SEQUENCE [LARGE SCALE GENOMIC DNA]</scope>
    <source>
        <strain evidence="6 7">RG10</strain>
    </source>
</reference>
<evidence type="ECO:0000256" key="1">
    <source>
        <dbReference type="ARBA" id="ARBA00009437"/>
    </source>
</evidence>
<name>A0ABX8J476_9BACT</name>
<dbReference type="EMBL" id="CP076723">
    <property type="protein sequence ID" value="QWV91747.1"/>
    <property type="molecule type" value="Genomic_DNA"/>
</dbReference>